<dbReference type="EMBL" id="QGNW01001956">
    <property type="protein sequence ID" value="RVW27335.1"/>
    <property type="molecule type" value="Genomic_DNA"/>
</dbReference>
<sequence length="176" mass="19930">MSKMAEKLSAVSEEEVLAALSDLKGDKAPGPDRLYKILAKVLANRLTKVVCKVVSKFQNAFVETRRMGDWELGGLTHSTRLFLASGFDGSKWRYRIGLWKAIRKLWAMFVTKVSFFVGEGKRVKFWKDRWCGSESSCNSFPSLYALASSKKAWVANMWDSLLVVVVVRLLILKESK</sequence>
<protein>
    <submittedName>
        <fullName evidence="1">Uncharacterized protein</fullName>
    </submittedName>
</protein>
<dbReference type="AlphaFoldDB" id="A0A438CVV4"/>
<proteinExistence type="predicted"/>
<comment type="caution">
    <text evidence="1">The sequence shown here is derived from an EMBL/GenBank/DDBJ whole genome shotgun (WGS) entry which is preliminary data.</text>
</comment>
<reference evidence="1 2" key="1">
    <citation type="journal article" date="2018" name="PLoS Genet.">
        <title>Population sequencing reveals clonal diversity and ancestral inbreeding in the grapevine cultivar Chardonnay.</title>
        <authorList>
            <person name="Roach M.J."/>
            <person name="Johnson D.L."/>
            <person name="Bohlmann J."/>
            <person name="van Vuuren H.J."/>
            <person name="Jones S.J."/>
            <person name="Pretorius I.S."/>
            <person name="Schmidt S.A."/>
            <person name="Borneman A.R."/>
        </authorList>
    </citation>
    <scope>NUCLEOTIDE SEQUENCE [LARGE SCALE GENOMIC DNA]</scope>
    <source>
        <strain evidence="2">cv. Chardonnay</strain>
        <tissue evidence="1">Leaf</tissue>
    </source>
</reference>
<organism evidence="1 2">
    <name type="scientific">Vitis vinifera</name>
    <name type="common">Grape</name>
    <dbReference type="NCBI Taxonomy" id="29760"/>
    <lineage>
        <taxon>Eukaryota</taxon>
        <taxon>Viridiplantae</taxon>
        <taxon>Streptophyta</taxon>
        <taxon>Embryophyta</taxon>
        <taxon>Tracheophyta</taxon>
        <taxon>Spermatophyta</taxon>
        <taxon>Magnoliopsida</taxon>
        <taxon>eudicotyledons</taxon>
        <taxon>Gunneridae</taxon>
        <taxon>Pentapetalae</taxon>
        <taxon>rosids</taxon>
        <taxon>Vitales</taxon>
        <taxon>Vitaceae</taxon>
        <taxon>Viteae</taxon>
        <taxon>Vitis</taxon>
    </lineage>
</organism>
<dbReference type="PANTHER" id="PTHR36617">
    <property type="entry name" value="PROTEIN, PUTATIVE-RELATED"/>
    <property type="match status" value="1"/>
</dbReference>
<accession>A0A438CVV4</accession>
<name>A0A438CVV4_VITVI</name>
<evidence type="ECO:0000313" key="1">
    <source>
        <dbReference type="EMBL" id="RVW27335.1"/>
    </source>
</evidence>
<gene>
    <name evidence="1" type="ORF">CK203_116837</name>
</gene>
<evidence type="ECO:0000313" key="2">
    <source>
        <dbReference type="Proteomes" id="UP000288805"/>
    </source>
</evidence>
<dbReference type="Proteomes" id="UP000288805">
    <property type="component" value="Unassembled WGS sequence"/>
</dbReference>
<dbReference type="PANTHER" id="PTHR36617:SF15">
    <property type="entry name" value="REVERSE TRANSCRIPTASE ZINC-BINDING DOMAIN-CONTAINING PROTEIN"/>
    <property type="match status" value="1"/>
</dbReference>